<evidence type="ECO:0000256" key="2">
    <source>
        <dbReference type="ARBA" id="ARBA00006490"/>
    </source>
</evidence>
<name>A0A0H5SEE6_HERHM</name>
<evidence type="ECO:0000256" key="7">
    <source>
        <dbReference type="ARBA" id="ARBA00023004"/>
    </source>
</evidence>
<gene>
    <name evidence="12" type="ORF">HHT355_0608</name>
</gene>
<dbReference type="EMBL" id="CVTD020000008">
    <property type="protein sequence ID" value="CRZ33812.1"/>
    <property type="molecule type" value="Genomic_DNA"/>
</dbReference>
<reference evidence="12 13" key="1">
    <citation type="submission" date="2015-06" db="EMBL/GenBank/DDBJ databases">
        <authorList>
            <person name="Wibberg Daniel"/>
        </authorList>
    </citation>
    <scope>NUCLEOTIDE SEQUENCE [LARGE SCALE GENOMIC DNA]</scope>
    <source>
        <strain evidence="12 13">T3/55T</strain>
    </source>
</reference>
<evidence type="ECO:0000256" key="9">
    <source>
        <dbReference type="ARBA" id="ARBA00050776"/>
    </source>
</evidence>
<evidence type="ECO:0000256" key="1">
    <source>
        <dbReference type="ARBA" id="ARBA00001933"/>
    </source>
</evidence>
<evidence type="ECO:0000256" key="8">
    <source>
        <dbReference type="ARBA" id="ARBA00023014"/>
    </source>
</evidence>
<dbReference type="GO" id="GO:0031071">
    <property type="term" value="F:cysteine desulfurase activity"/>
    <property type="evidence" value="ECO:0007669"/>
    <property type="project" value="UniProtKB-EC"/>
</dbReference>
<evidence type="ECO:0000256" key="3">
    <source>
        <dbReference type="ARBA" id="ARBA00012239"/>
    </source>
</evidence>
<keyword evidence="6" id="KW-0663">Pyridoxal phosphate</keyword>
<dbReference type="SUPFAM" id="SSF53383">
    <property type="entry name" value="PLP-dependent transferases"/>
    <property type="match status" value="1"/>
</dbReference>
<dbReference type="EC" id="2.8.1.7" evidence="3"/>
<dbReference type="Gene3D" id="1.10.260.50">
    <property type="match status" value="1"/>
</dbReference>
<feature type="domain" description="Aminotransferase class V" evidence="11">
    <location>
        <begin position="3"/>
        <end position="377"/>
    </location>
</feature>
<sequence length="395" mass="44332">MEVYLDNSATTKITDRVRDIMIKVLYEDYGNPSSMHRMGVNAEKYMKEAAQIIADSLKVEPKEIIFTSGGTEANNLALIGTAMAYQRRGKHIITTRIEHPSVHQPLLYLEENGYKIDFIPVDRTGKIFKDKLYNAINDETQIVSVMFVNNEIGSVQDIEEIAREIKKIKNDIIFHVDAVQAFGKYRIHPRRMGIDLLSISGHKIHGPKGIGALYVNDNIRLKPIIFGGGHQRGLRSGTENVPAIAGLGQAVKDIYENFEQKVNKMYELKQLIIKELSGLDGVTINGLPEECESNYEMEHIKMTAPHIVSASFEGVRSEVLLHALEDRGVYVSSGSACSSHHPQPSATLSAIGIPKILLDSTIRISISEMTTEEEIQYAIEQIMDLVPKLRRYTRR</sequence>
<dbReference type="GO" id="GO:0046872">
    <property type="term" value="F:metal ion binding"/>
    <property type="evidence" value="ECO:0007669"/>
    <property type="project" value="UniProtKB-KW"/>
</dbReference>
<accession>A0A0H5SEE6</accession>
<evidence type="ECO:0000256" key="6">
    <source>
        <dbReference type="ARBA" id="ARBA00022898"/>
    </source>
</evidence>
<proteinExistence type="inferred from homology"/>
<comment type="cofactor">
    <cofactor evidence="1 10">
        <name>pyridoxal 5'-phosphate</name>
        <dbReference type="ChEBI" id="CHEBI:597326"/>
    </cofactor>
</comment>
<comment type="catalytic activity">
    <reaction evidence="9">
        <text>(sulfur carrier)-H + L-cysteine = (sulfur carrier)-SH + L-alanine</text>
        <dbReference type="Rhea" id="RHEA:43892"/>
        <dbReference type="Rhea" id="RHEA-COMP:14737"/>
        <dbReference type="Rhea" id="RHEA-COMP:14739"/>
        <dbReference type="ChEBI" id="CHEBI:29917"/>
        <dbReference type="ChEBI" id="CHEBI:35235"/>
        <dbReference type="ChEBI" id="CHEBI:57972"/>
        <dbReference type="ChEBI" id="CHEBI:64428"/>
        <dbReference type="EC" id="2.8.1.7"/>
    </reaction>
</comment>
<keyword evidence="7" id="KW-0408">Iron</keyword>
<organism evidence="12 13">
    <name type="scientific">Herbinix hemicellulosilytica</name>
    <dbReference type="NCBI Taxonomy" id="1564487"/>
    <lineage>
        <taxon>Bacteria</taxon>
        <taxon>Bacillati</taxon>
        <taxon>Bacillota</taxon>
        <taxon>Clostridia</taxon>
        <taxon>Lachnospirales</taxon>
        <taxon>Lachnospiraceae</taxon>
        <taxon>Herbinix</taxon>
    </lineage>
</organism>
<dbReference type="Gene3D" id="3.90.1150.10">
    <property type="entry name" value="Aspartate Aminotransferase, domain 1"/>
    <property type="match status" value="1"/>
</dbReference>
<dbReference type="InterPro" id="IPR016454">
    <property type="entry name" value="Cysteine_dSase"/>
</dbReference>
<dbReference type="InterPro" id="IPR015422">
    <property type="entry name" value="PyrdxlP-dep_Trfase_small"/>
</dbReference>
<keyword evidence="4" id="KW-0808">Transferase</keyword>
<evidence type="ECO:0000256" key="5">
    <source>
        <dbReference type="ARBA" id="ARBA00022723"/>
    </source>
</evidence>
<evidence type="ECO:0000313" key="13">
    <source>
        <dbReference type="Proteomes" id="UP000236497"/>
    </source>
</evidence>
<dbReference type="Proteomes" id="UP000236497">
    <property type="component" value="Unassembled WGS sequence"/>
</dbReference>
<dbReference type="InterPro" id="IPR000192">
    <property type="entry name" value="Aminotrans_V_dom"/>
</dbReference>
<dbReference type="PIRSF" id="PIRSF005572">
    <property type="entry name" value="NifS"/>
    <property type="match status" value="1"/>
</dbReference>
<dbReference type="Pfam" id="PF00266">
    <property type="entry name" value="Aminotran_5"/>
    <property type="match status" value="1"/>
</dbReference>
<dbReference type="GO" id="GO:0051536">
    <property type="term" value="F:iron-sulfur cluster binding"/>
    <property type="evidence" value="ECO:0007669"/>
    <property type="project" value="UniProtKB-KW"/>
</dbReference>
<dbReference type="OrthoDB" id="9808002at2"/>
<dbReference type="RefSeq" id="WP_103201965.1">
    <property type="nucleotide sequence ID" value="NZ_CVTD020000008.1"/>
</dbReference>
<keyword evidence="5" id="KW-0479">Metal-binding</keyword>
<evidence type="ECO:0000313" key="12">
    <source>
        <dbReference type="EMBL" id="CRZ33812.1"/>
    </source>
</evidence>
<dbReference type="PANTHER" id="PTHR11601">
    <property type="entry name" value="CYSTEINE DESULFURYLASE FAMILY MEMBER"/>
    <property type="match status" value="1"/>
</dbReference>
<evidence type="ECO:0000256" key="4">
    <source>
        <dbReference type="ARBA" id="ARBA00022679"/>
    </source>
</evidence>
<dbReference type="PROSITE" id="PS00595">
    <property type="entry name" value="AA_TRANSFER_CLASS_5"/>
    <property type="match status" value="1"/>
</dbReference>
<keyword evidence="8" id="KW-0411">Iron-sulfur</keyword>
<protein>
    <recommendedName>
        <fullName evidence="3">cysteine desulfurase</fullName>
        <ecNumber evidence="3">2.8.1.7</ecNumber>
    </recommendedName>
</protein>
<comment type="similarity">
    <text evidence="2">Belongs to the class-V pyridoxal-phosphate-dependent aminotransferase family. NifS/IscS subfamily.</text>
</comment>
<keyword evidence="13" id="KW-1185">Reference proteome</keyword>
<dbReference type="InterPro" id="IPR020578">
    <property type="entry name" value="Aminotrans_V_PyrdxlP_BS"/>
</dbReference>
<dbReference type="InterPro" id="IPR015421">
    <property type="entry name" value="PyrdxlP-dep_Trfase_major"/>
</dbReference>
<dbReference type="PANTHER" id="PTHR11601:SF34">
    <property type="entry name" value="CYSTEINE DESULFURASE"/>
    <property type="match status" value="1"/>
</dbReference>
<dbReference type="FunFam" id="3.40.640.10:FF:000084">
    <property type="entry name" value="IscS-like cysteine desulfurase"/>
    <property type="match status" value="1"/>
</dbReference>
<dbReference type="Gene3D" id="3.40.640.10">
    <property type="entry name" value="Type I PLP-dependent aspartate aminotransferase-like (Major domain)"/>
    <property type="match status" value="1"/>
</dbReference>
<dbReference type="AlphaFoldDB" id="A0A0H5SEE6"/>
<dbReference type="InterPro" id="IPR015424">
    <property type="entry name" value="PyrdxlP-dep_Trfase"/>
</dbReference>
<evidence type="ECO:0000256" key="10">
    <source>
        <dbReference type="RuleBase" id="RU004504"/>
    </source>
</evidence>
<evidence type="ECO:0000259" key="11">
    <source>
        <dbReference type="Pfam" id="PF00266"/>
    </source>
</evidence>